<dbReference type="PANTHER" id="PTHR30008">
    <property type="entry name" value="EXODEOXYRIBONUCLEASE 7 LARGE SUBUNIT"/>
    <property type="match status" value="1"/>
</dbReference>
<evidence type="ECO:0000259" key="8">
    <source>
        <dbReference type="Pfam" id="PF13742"/>
    </source>
</evidence>
<gene>
    <name evidence="5 9" type="primary">xseA</name>
    <name evidence="9" type="ORF">ABS311_13220</name>
</gene>
<dbReference type="Pfam" id="PF02601">
    <property type="entry name" value="Exonuc_VII_L"/>
    <property type="match status" value="1"/>
</dbReference>
<feature type="domain" description="OB-fold nucleic acid binding" evidence="8">
    <location>
        <begin position="8"/>
        <end position="101"/>
    </location>
</feature>
<protein>
    <recommendedName>
        <fullName evidence="5">Exodeoxyribonuclease 7 large subunit</fullName>
        <ecNumber evidence="5">3.1.11.6</ecNumber>
    </recommendedName>
    <alternativeName>
        <fullName evidence="5">Exodeoxyribonuclease VII large subunit</fullName>
        <shortName evidence="5">Exonuclease VII large subunit</shortName>
    </alternativeName>
</protein>
<feature type="domain" description="Exonuclease VII large subunit C-terminal" evidence="7">
    <location>
        <begin position="124"/>
        <end position="438"/>
    </location>
</feature>
<comment type="subunit">
    <text evidence="5">Heterooligomer composed of large and small subunits.</text>
</comment>
<evidence type="ECO:0000256" key="5">
    <source>
        <dbReference type="HAMAP-Rule" id="MF_00378"/>
    </source>
</evidence>
<comment type="function">
    <text evidence="5">Bidirectionally degrades single-stranded DNA into large acid-insoluble oligonucleotides, which are then degraded further into small acid-soluble oligonucleotides.</text>
</comment>
<evidence type="ECO:0000313" key="10">
    <source>
        <dbReference type="Proteomes" id="UP001467690"/>
    </source>
</evidence>
<dbReference type="EMBL" id="JBELOE010000236">
    <property type="protein sequence ID" value="MER2492840.1"/>
    <property type="molecule type" value="Genomic_DNA"/>
</dbReference>
<evidence type="ECO:0000259" key="7">
    <source>
        <dbReference type="Pfam" id="PF02601"/>
    </source>
</evidence>
<dbReference type="Proteomes" id="UP001467690">
    <property type="component" value="Unassembled WGS sequence"/>
</dbReference>
<evidence type="ECO:0000256" key="6">
    <source>
        <dbReference type="RuleBase" id="RU004355"/>
    </source>
</evidence>
<organism evidence="9 10">
    <name type="scientific">Catenovulum sediminis</name>
    <dbReference type="NCBI Taxonomy" id="1740262"/>
    <lineage>
        <taxon>Bacteria</taxon>
        <taxon>Pseudomonadati</taxon>
        <taxon>Pseudomonadota</taxon>
        <taxon>Gammaproteobacteria</taxon>
        <taxon>Alteromonadales</taxon>
        <taxon>Alteromonadaceae</taxon>
        <taxon>Catenovulum</taxon>
    </lineage>
</organism>
<reference evidence="9 10" key="1">
    <citation type="submission" date="2024-06" db="EMBL/GenBank/DDBJ databases">
        <authorList>
            <person name="Chen R.Y."/>
        </authorList>
    </citation>
    <scope>NUCLEOTIDE SEQUENCE [LARGE SCALE GENOMIC DNA]</scope>
    <source>
        <strain evidence="9 10">D2</strain>
    </source>
</reference>
<dbReference type="InterPro" id="IPR003753">
    <property type="entry name" value="Exonuc_VII_L"/>
</dbReference>
<comment type="caution">
    <text evidence="9">The sequence shown here is derived from an EMBL/GenBank/DDBJ whole genome shotgun (WGS) entry which is preliminary data.</text>
</comment>
<keyword evidence="3 5" id="KW-0378">Hydrolase</keyword>
<comment type="similarity">
    <text evidence="5 6">Belongs to the XseA family.</text>
</comment>
<accession>A0ABV1RIY8</accession>
<keyword evidence="1 5" id="KW-0963">Cytoplasm</keyword>
<dbReference type="HAMAP" id="MF_00378">
    <property type="entry name" value="Exonuc_7_L"/>
    <property type="match status" value="1"/>
</dbReference>
<evidence type="ECO:0000256" key="3">
    <source>
        <dbReference type="ARBA" id="ARBA00022801"/>
    </source>
</evidence>
<dbReference type="GO" id="GO:0008855">
    <property type="term" value="F:exodeoxyribonuclease VII activity"/>
    <property type="evidence" value="ECO:0007669"/>
    <property type="project" value="UniProtKB-EC"/>
</dbReference>
<dbReference type="NCBIfam" id="TIGR00237">
    <property type="entry name" value="xseA"/>
    <property type="match status" value="1"/>
</dbReference>
<evidence type="ECO:0000256" key="4">
    <source>
        <dbReference type="ARBA" id="ARBA00022839"/>
    </source>
</evidence>
<keyword evidence="10" id="KW-1185">Reference proteome</keyword>
<evidence type="ECO:0000256" key="2">
    <source>
        <dbReference type="ARBA" id="ARBA00022722"/>
    </source>
</evidence>
<comment type="catalytic activity">
    <reaction evidence="5 6">
        <text>Exonucleolytic cleavage in either 5'- to 3'- or 3'- to 5'-direction to yield nucleoside 5'-phosphates.</text>
        <dbReference type="EC" id="3.1.11.6"/>
    </reaction>
</comment>
<evidence type="ECO:0000256" key="1">
    <source>
        <dbReference type="ARBA" id="ARBA00022490"/>
    </source>
</evidence>
<dbReference type="InterPro" id="IPR020579">
    <property type="entry name" value="Exonuc_VII_lsu_C"/>
</dbReference>
<dbReference type="PANTHER" id="PTHR30008:SF0">
    <property type="entry name" value="EXODEOXYRIBONUCLEASE 7 LARGE SUBUNIT"/>
    <property type="match status" value="1"/>
</dbReference>
<dbReference type="InterPro" id="IPR025824">
    <property type="entry name" value="OB-fold_nuc-bd_dom"/>
</dbReference>
<dbReference type="EC" id="3.1.11.6" evidence="5"/>
<keyword evidence="4 5" id="KW-0269">Exonuclease</keyword>
<sequence length="449" mass="50306">MPSSQTVFSVSQLNTQIKSLLENNFSGIWLEAEISNLTKAASGHWYFSLKDENAQVRCAMFRMANRKVTFPAENGTQVLVRANASLYQARGEYQLIVESMQPAGIGRLQQAFEALKTKLQNQGLFDLHRKKPLPTNIRKIAIVTSAKGAAIHDMLSILNRRARHIEIDIYPCLVQGESAAKDIAEKIKLAQADQSLDLIIVGRGGGSLEDLWAFNEEQTALAIASCPFPVISAVGHETDITIADFVADIRAATPSAAAEIISQNCLDLAATLPHLNNRLTNGLQQTIRAQQNRLLTLKMTLSEHSPQQKIRQKQQWLDEQEWRINEVLSHKLTQLKTKQQKLSDRFAAHSPLEHFYSIKHQLAELQNRLTSTIQSQMQTKQNKINLAAQHLHAISPLATFERGYSATYNQQKQLIKSVKEVLPEEEIQTQLKDGFITSKIINSRSTTDS</sequence>
<evidence type="ECO:0000313" key="9">
    <source>
        <dbReference type="EMBL" id="MER2492840.1"/>
    </source>
</evidence>
<dbReference type="CDD" id="cd04489">
    <property type="entry name" value="ExoVII_LU_OBF"/>
    <property type="match status" value="1"/>
</dbReference>
<keyword evidence="2 5" id="KW-0540">Nuclease</keyword>
<name>A0ABV1RIY8_9ALTE</name>
<dbReference type="Pfam" id="PF13742">
    <property type="entry name" value="tRNA_anti_2"/>
    <property type="match status" value="1"/>
</dbReference>
<dbReference type="RefSeq" id="WP_350402319.1">
    <property type="nucleotide sequence ID" value="NZ_JBELOE010000236.1"/>
</dbReference>
<comment type="subcellular location">
    <subcellularLocation>
        <location evidence="5 6">Cytoplasm</location>
    </subcellularLocation>
</comment>
<proteinExistence type="inferred from homology"/>